<comment type="caution">
    <text evidence="3">The sequence shown here is derived from an EMBL/GenBank/DDBJ whole genome shotgun (WGS) entry which is preliminary data.</text>
</comment>
<evidence type="ECO:0000256" key="1">
    <source>
        <dbReference type="SAM" id="MobiDB-lite"/>
    </source>
</evidence>
<dbReference type="AlphaFoldDB" id="A0A0L7D0S2"/>
<evidence type="ECO:0008006" key="5">
    <source>
        <dbReference type="Google" id="ProtNLM"/>
    </source>
</evidence>
<feature type="signal peptide" evidence="2">
    <location>
        <begin position="1"/>
        <end position="21"/>
    </location>
</feature>
<evidence type="ECO:0000313" key="4">
    <source>
        <dbReference type="Proteomes" id="UP000036802"/>
    </source>
</evidence>
<evidence type="ECO:0000256" key="2">
    <source>
        <dbReference type="SAM" id="SignalP"/>
    </source>
</evidence>
<feature type="compositionally biased region" description="Polar residues" evidence="1">
    <location>
        <begin position="23"/>
        <end position="66"/>
    </location>
</feature>
<feature type="region of interest" description="Disordered" evidence="1">
    <location>
        <begin position="23"/>
        <end position="71"/>
    </location>
</feature>
<feature type="chain" id="PRO_5039221988" description="Secreted protein" evidence="2">
    <location>
        <begin position="22"/>
        <end position="311"/>
    </location>
</feature>
<keyword evidence="2" id="KW-0732">Signal</keyword>
<sequence length="311" mass="33815">MRHRRFAVVLLVPLIALLASCGTPQSAPTTEPKKPQSSQTPKSNSNTDSNQQKTVVDDPTQGNWTDAYSGPSDLDGELDEAWLDCAPHNAPDPEAFSWKRSTDHSKVWMHATEGGMDGSSQRSCMADELDIADTADLSDSWTVTSLGDYDCYQKRSGNVINIVWQYSDAVKKSLTVESDSYRVTLPYSWHNKITTSVDGSTITVTDREHPKYALCTFRVSDSSNAGDIGTSLIQKYQAGNTPVQMWATRWAFVAASDPPSISADDAEDVTDLQTGGTVEYDSISAQIRAGDTSGVFAIDDYLKAHIAVSGL</sequence>
<reference evidence="3 4" key="1">
    <citation type="journal article" date="2015" name="Int J Genomics">
        <title>Comparative Genomics Revealed Genetic Diversity and Species/Strain-Level Differences in Carbohydrate Metabolism of Three Probiotic Bifidobacterial Species.</title>
        <authorList>
            <person name="Odamaki T."/>
            <person name="Horigome A."/>
            <person name="Sugahara H."/>
            <person name="Hashikura N."/>
            <person name="Minami J."/>
            <person name="Xiao J.Z."/>
            <person name="Abe F."/>
        </authorList>
    </citation>
    <scope>NUCLEOTIDE SEQUENCE [LARGE SCALE GENOMIC DNA]</scope>
    <source>
        <strain evidence="3 4">MCC 1114</strain>
    </source>
</reference>
<proteinExistence type="predicted"/>
<dbReference type="RefSeq" id="WP_052790411.1">
    <property type="nucleotide sequence ID" value="NZ_AVQC01000009.1"/>
</dbReference>
<protein>
    <recommendedName>
        <fullName evidence="5">Secreted protein</fullName>
    </recommendedName>
</protein>
<dbReference type="Proteomes" id="UP000036802">
    <property type="component" value="Unassembled WGS sequence"/>
</dbReference>
<dbReference type="PROSITE" id="PS51257">
    <property type="entry name" value="PROKAR_LIPOPROTEIN"/>
    <property type="match status" value="1"/>
</dbReference>
<dbReference type="PATRIC" id="fig|1365964.3.peg.825"/>
<name>A0A0L7D0S2_BIFBR</name>
<dbReference type="EMBL" id="AVQC01000009">
    <property type="protein sequence ID" value="KOA65594.1"/>
    <property type="molecule type" value="Genomic_DNA"/>
</dbReference>
<gene>
    <name evidence="3" type="ORF">BBM1114_04060</name>
</gene>
<organism evidence="3 4">
    <name type="scientific">Bifidobacterium breve MCC 1114</name>
    <dbReference type="NCBI Taxonomy" id="1365964"/>
    <lineage>
        <taxon>Bacteria</taxon>
        <taxon>Bacillati</taxon>
        <taxon>Actinomycetota</taxon>
        <taxon>Actinomycetes</taxon>
        <taxon>Bifidobacteriales</taxon>
        <taxon>Bifidobacteriaceae</taxon>
        <taxon>Bifidobacterium</taxon>
    </lineage>
</organism>
<accession>A0A0L7D0S2</accession>
<evidence type="ECO:0000313" key="3">
    <source>
        <dbReference type="EMBL" id="KOA65594.1"/>
    </source>
</evidence>